<feature type="region of interest" description="Disordered" evidence="1">
    <location>
        <begin position="1"/>
        <end position="39"/>
    </location>
</feature>
<name>A0ABN9WVJ1_9DINO</name>
<proteinExistence type="predicted"/>
<evidence type="ECO:0000313" key="2">
    <source>
        <dbReference type="EMBL" id="CAK0890819.1"/>
    </source>
</evidence>
<feature type="compositionally biased region" description="Polar residues" evidence="1">
    <location>
        <begin position="17"/>
        <end position="34"/>
    </location>
</feature>
<accession>A0ABN9WVJ1</accession>
<feature type="region of interest" description="Disordered" evidence="1">
    <location>
        <begin position="134"/>
        <end position="169"/>
    </location>
</feature>
<dbReference type="Proteomes" id="UP001189429">
    <property type="component" value="Unassembled WGS sequence"/>
</dbReference>
<protein>
    <submittedName>
        <fullName evidence="2">Uncharacterized protein</fullName>
    </submittedName>
</protein>
<evidence type="ECO:0000313" key="3">
    <source>
        <dbReference type="Proteomes" id="UP001189429"/>
    </source>
</evidence>
<sequence>MRHISKQFATGKARTGLDSNNSEARSRNITQTGDPSGRPRSLRPALFLVFKNAVQLNDFLLQPLYNMRDNCMNFRKLLKQELYKDKGIRASRFVELTVASQNGYLSVANGADAPAQPVGTHLLVKWAHGCRESAPDLSHGKGKQPSTWLKIPPGAEGDQLLRVDRVRED</sequence>
<feature type="compositionally biased region" description="Basic and acidic residues" evidence="1">
    <location>
        <begin position="159"/>
        <end position="169"/>
    </location>
</feature>
<reference evidence="2" key="1">
    <citation type="submission" date="2023-10" db="EMBL/GenBank/DDBJ databases">
        <authorList>
            <person name="Chen Y."/>
            <person name="Shah S."/>
            <person name="Dougan E. K."/>
            <person name="Thang M."/>
            <person name="Chan C."/>
        </authorList>
    </citation>
    <scope>NUCLEOTIDE SEQUENCE [LARGE SCALE GENOMIC DNA]</scope>
</reference>
<gene>
    <name evidence="2" type="ORF">PCOR1329_LOCUS70921</name>
</gene>
<evidence type="ECO:0000256" key="1">
    <source>
        <dbReference type="SAM" id="MobiDB-lite"/>
    </source>
</evidence>
<organism evidence="2 3">
    <name type="scientific">Prorocentrum cordatum</name>
    <dbReference type="NCBI Taxonomy" id="2364126"/>
    <lineage>
        <taxon>Eukaryota</taxon>
        <taxon>Sar</taxon>
        <taxon>Alveolata</taxon>
        <taxon>Dinophyceae</taxon>
        <taxon>Prorocentrales</taxon>
        <taxon>Prorocentraceae</taxon>
        <taxon>Prorocentrum</taxon>
    </lineage>
</organism>
<keyword evidence="3" id="KW-1185">Reference proteome</keyword>
<dbReference type="EMBL" id="CAUYUJ010019392">
    <property type="protein sequence ID" value="CAK0890819.1"/>
    <property type="molecule type" value="Genomic_DNA"/>
</dbReference>
<comment type="caution">
    <text evidence="2">The sequence shown here is derived from an EMBL/GenBank/DDBJ whole genome shotgun (WGS) entry which is preliminary data.</text>
</comment>